<accession>A0A835I881</accession>
<evidence type="ECO:0000259" key="2">
    <source>
        <dbReference type="SMART" id="SM00101"/>
    </source>
</evidence>
<dbReference type="Gene3D" id="1.20.190.20">
    <property type="entry name" value="14-3-3 domain"/>
    <property type="match status" value="2"/>
</dbReference>
<evidence type="ECO:0000313" key="3">
    <source>
        <dbReference type="EMBL" id="KAF9612169.1"/>
    </source>
</evidence>
<evidence type="ECO:0000256" key="1">
    <source>
        <dbReference type="ARBA" id="ARBA00006141"/>
    </source>
</evidence>
<dbReference type="SUPFAM" id="SSF48445">
    <property type="entry name" value="14-3-3 protein"/>
    <property type="match status" value="2"/>
</dbReference>
<dbReference type="SMART" id="SM00101">
    <property type="entry name" value="14_3_3"/>
    <property type="match status" value="1"/>
</dbReference>
<keyword evidence="4" id="KW-1185">Reference proteome</keyword>
<dbReference type="Proteomes" id="UP000631114">
    <property type="component" value="Unassembled WGS sequence"/>
</dbReference>
<evidence type="ECO:0000313" key="4">
    <source>
        <dbReference type="Proteomes" id="UP000631114"/>
    </source>
</evidence>
<dbReference type="OrthoDB" id="10260625at2759"/>
<reference evidence="3 4" key="1">
    <citation type="submission" date="2020-10" db="EMBL/GenBank/DDBJ databases">
        <title>The Coptis chinensis genome and diversification of protoberbering-type alkaloids.</title>
        <authorList>
            <person name="Wang B."/>
            <person name="Shu S."/>
            <person name="Song C."/>
            <person name="Liu Y."/>
        </authorList>
    </citation>
    <scope>NUCLEOTIDE SEQUENCE [LARGE SCALE GENOMIC DNA]</scope>
    <source>
        <strain evidence="3">HL-2020</strain>
        <tissue evidence="3">Leaf</tissue>
    </source>
</reference>
<proteinExistence type="inferred from homology"/>
<dbReference type="Pfam" id="PF00244">
    <property type="entry name" value="14-3-3"/>
    <property type="match status" value="1"/>
</dbReference>
<sequence length="228" mass="26419">MRYQVMARFLYPVVKTVDVNELSAHEKRLLCVAYKNFIGAKRASWKILSSLHRKEIRMGNQDRVERISKYRDNIGYEIWKICSSLWKLLKLRDYDSAILTSTFYPKTIHTYTARMLQNASRINWTMACAFSDFLVFVMCRFVFPDEFVATKLDIAKMVVESSRKQNVYTAKLAGRAGRHEEILKFIKTAAESVDVEELTLVELNLLLVAYETVTEARCVGILECCIVC</sequence>
<dbReference type="InterPro" id="IPR036815">
    <property type="entry name" value="14-3-3_dom_sf"/>
</dbReference>
<dbReference type="AlphaFoldDB" id="A0A835I881"/>
<protein>
    <recommendedName>
        <fullName evidence="2">14-3-3 domain-containing protein</fullName>
    </recommendedName>
</protein>
<feature type="domain" description="14-3-3" evidence="2">
    <location>
        <begin position="2"/>
        <end position="218"/>
    </location>
</feature>
<gene>
    <name evidence="3" type="ORF">IFM89_038357</name>
</gene>
<dbReference type="InterPro" id="IPR000308">
    <property type="entry name" value="14-3-3"/>
</dbReference>
<dbReference type="PRINTS" id="PR00305">
    <property type="entry name" value="1433ZETA"/>
</dbReference>
<dbReference type="EMBL" id="JADFTS010000004">
    <property type="protein sequence ID" value="KAF9612169.1"/>
    <property type="molecule type" value="Genomic_DNA"/>
</dbReference>
<comment type="caution">
    <text evidence="3">The sequence shown here is derived from an EMBL/GenBank/DDBJ whole genome shotgun (WGS) entry which is preliminary data.</text>
</comment>
<comment type="similarity">
    <text evidence="1">Belongs to the 14-3-3 family.</text>
</comment>
<name>A0A835I881_9MAGN</name>
<dbReference type="InterPro" id="IPR023410">
    <property type="entry name" value="14-3-3_domain"/>
</dbReference>
<organism evidence="3 4">
    <name type="scientific">Coptis chinensis</name>
    <dbReference type="NCBI Taxonomy" id="261450"/>
    <lineage>
        <taxon>Eukaryota</taxon>
        <taxon>Viridiplantae</taxon>
        <taxon>Streptophyta</taxon>
        <taxon>Embryophyta</taxon>
        <taxon>Tracheophyta</taxon>
        <taxon>Spermatophyta</taxon>
        <taxon>Magnoliopsida</taxon>
        <taxon>Ranunculales</taxon>
        <taxon>Ranunculaceae</taxon>
        <taxon>Coptidoideae</taxon>
        <taxon>Coptis</taxon>
    </lineage>
</organism>
<dbReference type="PANTHER" id="PTHR18860">
    <property type="entry name" value="14-3-3 PROTEIN"/>
    <property type="match status" value="1"/>
</dbReference>